<dbReference type="Pfam" id="PF17203">
    <property type="entry name" value="sCache_3_2"/>
    <property type="match status" value="1"/>
</dbReference>
<keyword evidence="5" id="KW-0597">Phosphoprotein</keyword>
<dbReference type="EMBL" id="FNKO01000001">
    <property type="protein sequence ID" value="SDQ41495.1"/>
    <property type="molecule type" value="Genomic_DNA"/>
</dbReference>
<dbReference type="InterPro" id="IPR003594">
    <property type="entry name" value="HATPase_dom"/>
</dbReference>
<dbReference type="SMART" id="SM00387">
    <property type="entry name" value="HATPase_c"/>
    <property type="match status" value="1"/>
</dbReference>
<dbReference type="InterPro" id="IPR029151">
    <property type="entry name" value="Sensor-like_sf"/>
</dbReference>
<evidence type="ECO:0000256" key="3">
    <source>
        <dbReference type="ARBA" id="ARBA00012438"/>
    </source>
</evidence>
<dbReference type="SMART" id="SM00091">
    <property type="entry name" value="PAS"/>
    <property type="match status" value="1"/>
</dbReference>
<feature type="transmembrane region" description="Helical" evidence="14">
    <location>
        <begin position="25"/>
        <end position="47"/>
    </location>
</feature>
<dbReference type="PANTHER" id="PTHR43547">
    <property type="entry name" value="TWO-COMPONENT HISTIDINE KINASE"/>
    <property type="match status" value="1"/>
</dbReference>
<keyword evidence="8" id="KW-0547">Nucleotide-binding</keyword>
<evidence type="ECO:0000256" key="4">
    <source>
        <dbReference type="ARBA" id="ARBA00022475"/>
    </source>
</evidence>
<dbReference type="AlphaFoldDB" id="A0A1H1AP47"/>
<dbReference type="SUPFAM" id="SSF55890">
    <property type="entry name" value="Sporulation response regulatory protein Spo0B"/>
    <property type="match status" value="1"/>
</dbReference>
<keyword evidence="12" id="KW-0902">Two-component regulatory system</keyword>
<dbReference type="EC" id="2.7.13.3" evidence="3"/>
<evidence type="ECO:0000256" key="5">
    <source>
        <dbReference type="ARBA" id="ARBA00022553"/>
    </source>
</evidence>
<dbReference type="InterPro" id="IPR035965">
    <property type="entry name" value="PAS-like_dom_sf"/>
</dbReference>
<protein>
    <recommendedName>
        <fullName evidence="3">histidine kinase</fullName>
        <ecNumber evidence="3">2.7.13.3</ecNumber>
    </recommendedName>
</protein>
<evidence type="ECO:0000259" key="15">
    <source>
        <dbReference type="PROSITE" id="PS50109"/>
    </source>
</evidence>
<keyword evidence="9 16" id="KW-0418">Kinase</keyword>
<evidence type="ECO:0000256" key="6">
    <source>
        <dbReference type="ARBA" id="ARBA00022679"/>
    </source>
</evidence>
<keyword evidence="4" id="KW-1003">Cell membrane</keyword>
<gene>
    <name evidence="16" type="ORF">SAMN04489718_1673</name>
</gene>
<evidence type="ECO:0000256" key="8">
    <source>
        <dbReference type="ARBA" id="ARBA00022741"/>
    </source>
</evidence>
<dbReference type="SUPFAM" id="SSF103190">
    <property type="entry name" value="Sensory domain-like"/>
    <property type="match status" value="1"/>
</dbReference>
<dbReference type="PRINTS" id="PR00344">
    <property type="entry name" value="BCTRLSENSOR"/>
</dbReference>
<accession>A0A1H1AP47</accession>
<dbReference type="GO" id="GO:0005524">
    <property type="term" value="F:ATP binding"/>
    <property type="evidence" value="ECO:0007669"/>
    <property type="project" value="UniProtKB-KW"/>
</dbReference>
<dbReference type="STRING" id="995062.SAMN04489718_1673"/>
<feature type="transmembrane region" description="Helical" evidence="14">
    <location>
        <begin position="184"/>
        <end position="203"/>
    </location>
</feature>
<dbReference type="PANTHER" id="PTHR43547:SF10">
    <property type="entry name" value="SENSOR HISTIDINE KINASE DCUS"/>
    <property type="match status" value="1"/>
</dbReference>
<dbReference type="InterPro" id="IPR033463">
    <property type="entry name" value="sCache_3"/>
</dbReference>
<evidence type="ECO:0000256" key="2">
    <source>
        <dbReference type="ARBA" id="ARBA00004651"/>
    </source>
</evidence>
<evidence type="ECO:0000256" key="9">
    <source>
        <dbReference type="ARBA" id="ARBA00022777"/>
    </source>
</evidence>
<dbReference type="GO" id="GO:0005886">
    <property type="term" value="C:plasma membrane"/>
    <property type="evidence" value="ECO:0007669"/>
    <property type="project" value="UniProtKB-SubCell"/>
</dbReference>
<dbReference type="Pfam" id="PF08448">
    <property type="entry name" value="PAS_4"/>
    <property type="match status" value="1"/>
</dbReference>
<keyword evidence="13 14" id="KW-0472">Membrane</keyword>
<evidence type="ECO:0000256" key="7">
    <source>
        <dbReference type="ARBA" id="ARBA00022692"/>
    </source>
</evidence>
<evidence type="ECO:0000256" key="14">
    <source>
        <dbReference type="SAM" id="Phobius"/>
    </source>
</evidence>
<keyword evidence="17" id="KW-1185">Reference proteome</keyword>
<feature type="domain" description="Histidine kinase" evidence="15">
    <location>
        <begin position="317"/>
        <end position="542"/>
    </location>
</feature>
<name>A0A1H1AP47_9ACTN</name>
<keyword evidence="6" id="KW-0808">Transferase</keyword>
<keyword evidence="7 14" id="KW-0812">Transmembrane</keyword>
<evidence type="ECO:0000313" key="16">
    <source>
        <dbReference type="EMBL" id="SDQ41495.1"/>
    </source>
</evidence>
<dbReference type="Pfam" id="PF02518">
    <property type="entry name" value="HATPase_c"/>
    <property type="match status" value="1"/>
</dbReference>
<dbReference type="InterPro" id="IPR036890">
    <property type="entry name" value="HATPase_C_sf"/>
</dbReference>
<dbReference type="InterPro" id="IPR005467">
    <property type="entry name" value="His_kinase_dom"/>
</dbReference>
<dbReference type="GO" id="GO:0000155">
    <property type="term" value="F:phosphorelay sensor kinase activity"/>
    <property type="evidence" value="ECO:0007669"/>
    <property type="project" value="InterPro"/>
</dbReference>
<evidence type="ECO:0000256" key="11">
    <source>
        <dbReference type="ARBA" id="ARBA00022989"/>
    </source>
</evidence>
<dbReference type="Proteomes" id="UP000199301">
    <property type="component" value="Unassembled WGS sequence"/>
</dbReference>
<proteinExistence type="predicted"/>
<dbReference type="InterPro" id="IPR004358">
    <property type="entry name" value="Sig_transdc_His_kin-like_C"/>
</dbReference>
<dbReference type="SUPFAM" id="SSF55874">
    <property type="entry name" value="ATPase domain of HSP90 chaperone/DNA topoisomerase II/histidine kinase"/>
    <property type="match status" value="1"/>
</dbReference>
<dbReference type="Gene3D" id="3.30.450.20">
    <property type="entry name" value="PAS domain"/>
    <property type="match status" value="2"/>
</dbReference>
<keyword evidence="10" id="KW-0067">ATP-binding</keyword>
<evidence type="ECO:0000256" key="10">
    <source>
        <dbReference type="ARBA" id="ARBA00022840"/>
    </source>
</evidence>
<dbReference type="InterPro" id="IPR016120">
    <property type="entry name" value="Sig_transdc_His_kin_SpoOB"/>
</dbReference>
<dbReference type="SUPFAM" id="SSF55785">
    <property type="entry name" value="PYP-like sensor domain (PAS domain)"/>
    <property type="match status" value="1"/>
</dbReference>
<dbReference type="CDD" id="cd18773">
    <property type="entry name" value="PDC1_HK_sensor"/>
    <property type="match status" value="1"/>
</dbReference>
<evidence type="ECO:0000313" key="17">
    <source>
        <dbReference type="Proteomes" id="UP000199301"/>
    </source>
</evidence>
<dbReference type="PROSITE" id="PS50109">
    <property type="entry name" value="HIS_KIN"/>
    <property type="match status" value="1"/>
</dbReference>
<comment type="subcellular location">
    <subcellularLocation>
        <location evidence="2">Cell membrane</location>
        <topology evidence="2">Multi-pass membrane protein</topology>
    </subcellularLocation>
</comment>
<reference evidence="17" key="1">
    <citation type="submission" date="2016-10" db="EMBL/GenBank/DDBJ databases">
        <authorList>
            <person name="Varghese N."/>
            <person name="Submissions S."/>
        </authorList>
    </citation>
    <scope>NUCLEOTIDE SEQUENCE [LARGE SCALE GENOMIC DNA]</scope>
    <source>
        <strain evidence="17">DSM 45459</strain>
    </source>
</reference>
<dbReference type="InterPro" id="IPR000014">
    <property type="entry name" value="PAS"/>
</dbReference>
<dbReference type="Gene3D" id="3.30.565.10">
    <property type="entry name" value="Histidine kinase-like ATPase, C-terminal domain"/>
    <property type="match status" value="1"/>
</dbReference>
<organism evidence="16 17">
    <name type="scientific">Actinopolyspora saharensis</name>
    <dbReference type="NCBI Taxonomy" id="995062"/>
    <lineage>
        <taxon>Bacteria</taxon>
        <taxon>Bacillati</taxon>
        <taxon>Actinomycetota</taxon>
        <taxon>Actinomycetes</taxon>
        <taxon>Actinopolysporales</taxon>
        <taxon>Actinopolysporaceae</taxon>
        <taxon>Actinopolyspora</taxon>
    </lineage>
</organism>
<dbReference type="InterPro" id="IPR013656">
    <property type="entry name" value="PAS_4"/>
</dbReference>
<keyword evidence="11 14" id="KW-1133">Transmembrane helix</keyword>
<comment type="catalytic activity">
    <reaction evidence="1">
        <text>ATP + protein L-histidine = ADP + protein N-phospho-L-histidine.</text>
        <dbReference type="EC" id="2.7.13.3"/>
    </reaction>
</comment>
<evidence type="ECO:0000256" key="13">
    <source>
        <dbReference type="ARBA" id="ARBA00023136"/>
    </source>
</evidence>
<sequence length="552" mass="58623">MTDSGKRVPPREGGDARWSLARRLFVLQAVIVIVVILAGSGLAWYSARAQNRESARDEVRSLARTLAGMPSLKSALDDADPSERLQPLARRTTARTGVDFVTIMSKEGIRYTHPDPSRIGERFWGHIGPAVRGNTFTETYTGTLGPSVRAVAPVLSPSGEVRALVSVGIKLRVLTGQLQGQLRALLLVAGAALLLGGLATYLVSVRMRRYTHGLSPAALSRVHDYHEAILHAVREGLLLVSPTGVVTLCNDGAAVLLGLDPARTEGSRVDELGLPDSLAEALGSRAPVRDELHLTEDRVLLVTVAAASGDDGELGNVVTLRDHTELRTLNREIDTLRGFSESLRSQAHESANRLHTVVSLIELGRTEQAVEFATAELRTAQQLTDRVVGAVEEPVLAAVLLGKTAEARERGVEIGITEDTRVDESASEALDPRELVTVLGNLIDNAVEAVLAAGVEAPEVDVTLRAEETGLLVGVVDNGPGVDAGATRELFRRGHSGKGDGRGLGLALVGQSVRRRGGHVEVTNGTGRMRGAAFTAWLPLEPLAGREPKAGG</sequence>
<evidence type="ECO:0000256" key="12">
    <source>
        <dbReference type="ARBA" id="ARBA00023012"/>
    </source>
</evidence>
<evidence type="ECO:0000256" key="1">
    <source>
        <dbReference type="ARBA" id="ARBA00000085"/>
    </source>
</evidence>